<dbReference type="AlphaFoldDB" id="A0A804QBL6"/>
<dbReference type="InParanoid" id="A0A804QBL6"/>
<reference evidence="1" key="3">
    <citation type="submission" date="2021-05" db="UniProtKB">
        <authorList>
            <consortium name="EnsemblPlants"/>
        </authorList>
    </citation>
    <scope>IDENTIFICATION</scope>
    <source>
        <strain evidence="1">cv. B73</strain>
    </source>
</reference>
<dbReference type="EnsemblPlants" id="Zm00001eb316760_T001">
    <property type="protein sequence ID" value="Zm00001eb316760_P001"/>
    <property type="gene ID" value="Zm00001eb316760"/>
</dbReference>
<dbReference type="Proteomes" id="UP000007305">
    <property type="component" value="Chromosome 7"/>
</dbReference>
<evidence type="ECO:0000313" key="1">
    <source>
        <dbReference type="EnsemblPlants" id="Zm00001eb316760_P001"/>
    </source>
</evidence>
<accession>A0A804QBL6</accession>
<reference evidence="2" key="1">
    <citation type="submission" date="2015-12" db="EMBL/GenBank/DDBJ databases">
        <title>Update maize B73 reference genome by single molecule sequencing technologies.</title>
        <authorList>
            <consortium name="Maize Genome Sequencing Project"/>
            <person name="Ware D."/>
        </authorList>
    </citation>
    <scope>NUCLEOTIDE SEQUENCE [LARGE SCALE GENOMIC DNA]</scope>
    <source>
        <strain evidence="2">cv. B73</strain>
    </source>
</reference>
<evidence type="ECO:0000313" key="2">
    <source>
        <dbReference type="Proteomes" id="UP000007305"/>
    </source>
</evidence>
<reference evidence="1" key="2">
    <citation type="submission" date="2019-07" db="EMBL/GenBank/DDBJ databases">
        <authorList>
            <person name="Seetharam A."/>
            <person name="Woodhouse M."/>
            <person name="Cannon E."/>
        </authorList>
    </citation>
    <scope>NUCLEOTIDE SEQUENCE [LARGE SCALE GENOMIC DNA]</scope>
    <source>
        <strain evidence="1">cv. B73</strain>
    </source>
</reference>
<proteinExistence type="predicted"/>
<sequence length="70" mass="7821">MTYESGVQWWLVDISHWHPSPAQFDDAPSLLLLHDGTTISRYRADGGKEKQGILKIKSDATYLAMGCLIS</sequence>
<name>A0A804QBL6_MAIZE</name>
<organism evidence="1 2">
    <name type="scientific">Zea mays</name>
    <name type="common">Maize</name>
    <dbReference type="NCBI Taxonomy" id="4577"/>
    <lineage>
        <taxon>Eukaryota</taxon>
        <taxon>Viridiplantae</taxon>
        <taxon>Streptophyta</taxon>
        <taxon>Embryophyta</taxon>
        <taxon>Tracheophyta</taxon>
        <taxon>Spermatophyta</taxon>
        <taxon>Magnoliopsida</taxon>
        <taxon>Liliopsida</taxon>
        <taxon>Poales</taxon>
        <taxon>Poaceae</taxon>
        <taxon>PACMAD clade</taxon>
        <taxon>Panicoideae</taxon>
        <taxon>Andropogonodae</taxon>
        <taxon>Andropogoneae</taxon>
        <taxon>Tripsacinae</taxon>
        <taxon>Zea</taxon>
    </lineage>
</organism>
<dbReference type="Gramene" id="Zm00001eb316760_T001">
    <property type="protein sequence ID" value="Zm00001eb316760_P001"/>
    <property type="gene ID" value="Zm00001eb316760"/>
</dbReference>
<protein>
    <submittedName>
        <fullName evidence="1">Uncharacterized protein</fullName>
    </submittedName>
</protein>
<keyword evidence="2" id="KW-1185">Reference proteome</keyword>